<reference evidence="2 3" key="1">
    <citation type="submission" date="2015-07" db="EMBL/GenBank/DDBJ databases">
        <title>Draft Genome Sequence of Malassezia furfur CBS1878 and Malassezia pachydermatis CBS1879.</title>
        <authorList>
            <person name="Triana S."/>
            <person name="Ohm R."/>
            <person name="Gonzalez A."/>
            <person name="DeCock H."/>
            <person name="Restrepo S."/>
            <person name="Celis A."/>
        </authorList>
    </citation>
    <scope>NUCLEOTIDE SEQUENCE [LARGE SCALE GENOMIC DNA]</scope>
    <source>
        <strain evidence="2 3">CBS 1879</strain>
    </source>
</reference>
<evidence type="ECO:0000256" key="1">
    <source>
        <dbReference type="SAM" id="MobiDB-lite"/>
    </source>
</evidence>
<comment type="caution">
    <text evidence="2">The sequence shown here is derived from an EMBL/GenBank/DDBJ whole genome shotgun (WGS) entry which is preliminary data.</text>
</comment>
<accession>A0A0M9VMS3</accession>
<dbReference type="VEuPathDB" id="FungiDB:Malapachy_2849"/>
<dbReference type="AlphaFoldDB" id="A0A0M9VMS3"/>
<feature type="compositionally biased region" description="Low complexity" evidence="1">
    <location>
        <begin position="209"/>
        <end position="222"/>
    </location>
</feature>
<sequence length="222" mass="24266">MLPTAPWIPAGKKRTLSPAGDSSPCQRDDRCAWPLHALPMRGRRRTQSPMYDNRVRRCQDSSIPTVALPRDSDEYASSYMVEPPFYPGRGPPATMPDLAVPLRSNPYYSAAETESMEYAHSLGLVHPPPTFFHAEPPLDTTTGPAGVPPSPARTSSPTRFTASFSGLPMHQFEQRLHAHVSSHHHPTLDPSACTSLFHPLPTEQHDAWSSPSSSSSSSMGLS</sequence>
<evidence type="ECO:0000313" key="2">
    <source>
        <dbReference type="EMBL" id="KOS12542.1"/>
    </source>
</evidence>
<organism evidence="2 3">
    <name type="scientific">Malassezia pachydermatis</name>
    <dbReference type="NCBI Taxonomy" id="77020"/>
    <lineage>
        <taxon>Eukaryota</taxon>
        <taxon>Fungi</taxon>
        <taxon>Dikarya</taxon>
        <taxon>Basidiomycota</taxon>
        <taxon>Ustilaginomycotina</taxon>
        <taxon>Malasseziomycetes</taxon>
        <taxon>Malasseziales</taxon>
        <taxon>Malasseziaceae</taxon>
        <taxon>Malassezia</taxon>
    </lineage>
</organism>
<evidence type="ECO:0000313" key="3">
    <source>
        <dbReference type="Proteomes" id="UP000037751"/>
    </source>
</evidence>
<name>A0A0M9VMS3_9BASI</name>
<protein>
    <submittedName>
        <fullName evidence="2">Uncharacterized protein</fullName>
    </submittedName>
</protein>
<feature type="region of interest" description="Disordered" evidence="1">
    <location>
        <begin position="203"/>
        <end position="222"/>
    </location>
</feature>
<proteinExistence type="predicted"/>
<dbReference type="EMBL" id="LGAV01000011">
    <property type="protein sequence ID" value="KOS12542.1"/>
    <property type="molecule type" value="Genomic_DNA"/>
</dbReference>
<feature type="region of interest" description="Disordered" evidence="1">
    <location>
        <begin position="1"/>
        <end position="28"/>
    </location>
</feature>
<gene>
    <name evidence="2" type="ORF">Malapachy_2849</name>
</gene>
<dbReference type="RefSeq" id="XP_017990174.1">
    <property type="nucleotide sequence ID" value="XM_018137335.1"/>
</dbReference>
<dbReference type="GeneID" id="28729211"/>
<keyword evidence="3" id="KW-1185">Reference proteome</keyword>
<dbReference type="Proteomes" id="UP000037751">
    <property type="component" value="Unassembled WGS sequence"/>
</dbReference>